<dbReference type="GO" id="GO:0008776">
    <property type="term" value="F:acetate kinase activity"/>
    <property type="evidence" value="ECO:0007669"/>
    <property type="project" value="UniProtKB-UniRule"/>
</dbReference>
<feature type="binding site" evidence="8">
    <location>
        <position position="17"/>
    </location>
    <ligand>
        <name>ATP</name>
        <dbReference type="ChEBI" id="CHEBI:30616"/>
    </ligand>
</feature>
<keyword evidence="2 8" id="KW-0808">Transferase</keyword>
<feature type="active site" description="Proton donor/acceptor" evidence="8">
    <location>
        <position position="149"/>
    </location>
</feature>
<feature type="site" description="Transition state stabilizer" evidence="8">
    <location>
        <position position="240"/>
    </location>
</feature>
<dbReference type="SUPFAM" id="SSF53067">
    <property type="entry name" value="Actin-like ATPase domain"/>
    <property type="match status" value="2"/>
</dbReference>
<dbReference type="UniPathway" id="UPA00340">
    <property type="reaction ID" value="UER00458"/>
</dbReference>
<dbReference type="GO" id="GO:0006083">
    <property type="term" value="P:acetate metabolic process"/>
    <property type="evidence" value="ECO:0007669"/>
    <property type="project" value="TreeGrafter"/>
</dbReference>
<evidence type="ECO:0000313" key="11">
    <source>
        <dbReference type="Proteomes" id="UP000248148"/>
    </source>
</evidence>
<keyword evidence="4 8" id="KW-0547">Nucleotide-binding</keyword>
<dbReference type="AlphaFoldDB" id="A0A318TEQ2"/>
<proteinExistence type="inferred from homology"/>
<dbReference type="Gene3D" id="3.30.420.40">
    <property type="match status" value="2"/>
</dbReference>
<name>A0A318TEQ2_9BRAD</name>
<dbReference type="InterPro" id="IPR004372">
    <property type="entry name" value="Ac/propionate_kinase"/>
</dbReference>
<dbReference type="PANTHER" id="PTHR21060">
    <property type="entry name" value="ACETATE KINASE"/>
    <property type="match status" value="1"/>
</dbReference>
<dbReference type="NCBIfam" id="NF005462">
    <property type="entry name" value="PRK07058.1"/>
    <property type="match status" value="1"/>
</dbReference>
<dbReference type="HAMAP" id="MF_00020">
    <property type="entry name" value="Acetate_kinase"/>
    <property type="match status" value="1"/>
</dbReference>
<comment type="subcellular location">
    <subcellularLocation>
        <location evidence="8">Cytoplasm</location>
    </subcellularLocation>
</comment>
<evidence type="ECO:0000256" key="7">
    <source>
        <dbReference type="ARBA" id="ARBA00022842"/>
    </source>
</evidence>
<comment type="similarity">
    <text evidence="8 9">Belongs to the acetokinase family.</text>
</comment>
<evidence type="ECO:0000256" key="4">
    <source>
        <dbReference type="ARBA" id="ARBA00022741"/>
    </source>
</evidence>
<dbReference type="Pfam" id="PF00871">
    <property type="entry name" value="Acetate_kinase"/>
    <property type="match status" value="1"/>
</dbReference>
<keyword evidence="3 8" id="KW-0479">Metal-binding</keyword>
<evidence type="ECO:0000313" key="10">
    <source>
        <dbReference type="EMBL" id="PYF02307.1"/>
    </source>
</evidence>
<evidence type="ECO:0000256" key="5">
    <source>
        <dbReference type="ARBA" id="ARBA00022777"/>
    </source>
</evidence>
<keyword evidence="5 8" id="KW-0418">Kinase</keyword>
<evidence type="ECO:0000256" key="9">
    <source>
        <dbReference type="RuleBase" id="RU003835"/>
    </source>
</evidence>
<gene>
    <name evidence="8" type="primary">ackA</name>
    <name evidence="10" type="ORF">BJ122_11391</name>
</gene>
<dbReference type="EMBL" id="QJTI01000013">
    <property type="protein sequence ID" value="PYF02307.1"/>
    <property type="molecule type" value="Genomic_DNA"/>
</dbReference>
<dbReference type="PIRSF" id="PIRSF000722">
    <property type="entry name" value="Acetate_prop_kin"/>
    <property type="match status" value="1"/>
</dbReference>
<accession>A0A318TEQ2</accession>
<evidence type="ECO:0000256" key="6">
    <source>
        <dbReference type="ARBA" id="ARBA00022840"/>
    </source>
</evidence>
<comment type="subunit">
    <text evidence="8">Homodimer.</text>
</comment>
<sequence length="400" mass="42536">MSQRMLVTFNAGSSTVKLGLFALEGDRARRIGKGMIDFRKPPLRFHLLEGPDTFDVALEADPGAELHDVFGEAFRRLSWHYDMDRLAAAGHRIVHGGDTFAGPIPLNDAALETLQALTPLAPLHQPQGLRLVRAVSRLRPGLLQIASFDTAFHRTQTDLVRRFAIPRALHDEGVKRYGFHGLSYKFIAGEIAKSEPELAGARVVVAHLGSGASLCGLAGGRSRDTSMGFSALDGVPMATRCGALDPGVVLHFITQKGMNPAAVEDLLYSRSGLLGISGISADSRELIESMAPEAAEALELFCFRIAGEIARLAATLGGLDAVVFTAGVGENQPSVRAAVARRLGWLGLELDEAANALNARSIGAAGARIKILVVATDEESIIADEALSVLQHATPAAWNS</sequence>
<evidence type="ECO:0000256" key="8">
    <source>
        <dbReference type="HAMAP-Rule" id="MF_00020"/>
    </source>
</evidence>
<feature type="binding site" evidence="8">
    <location>
        <position position="92"/>
    </location>
    <ligand>
        <name>substrate</name>
    </ligand>
</feature>
<dbReference type="OrthoDB" id="9802453at2"/>
<dbReference type="RefSeq" id="WP_110781245.1">
    <property type="nucleotide sequence ID" value="NZ_QJTI01000013.1"/>
</dbReference>
<feature type="binding site" evidence="8">
    <location>
        <begin position="282"/>
        <end position="284"/>
    </location>
    <ligand>
        <name>ATP</name>
        <dbReference type="ChEBI" id="CHEBI:30616"/>
    </ligand>
</feature>
<dbReference type="GO" id="GO:0006085">
    <property type="term" value="P:acetyl-CoA biosynthetic process"/>
    <property type="evidence" value="ECO:0007669"/>
    <property type="project" value="UniProtKB-UniRule"/>
</dbReference>
<keyword evidence="1 8" id="KW-0963">Cytoplasm</keyword>
<dbReference type="GO" id="GO:0005829">
    <property type="term" value="C:cytosol"/>
    <property type="evidence" value="ECO:0007669"/>
    <property type="project" value="TreeGrafter"/>
</dbReference>
<protein>
    <recommendedName>
        <fullName evidence="8">Acetate kinase</fullName>
        <ecNumber evidence="8">2.7.2.1</ecNumber>
    </recommendedName>
    <alternativeName>
        <fullName evidence="8">Acetokinase</fullName>
    </alternativeName>
</protein>
<dbReference type="PANTHER" id="PTHR21060:SF21">
    <property type="entry name" value="ACETATE KINASE"/>
    <property type="match status" value="1"/>
</dbReference>
<comment type="cofactor">
    <cofactor evidence="8">
        <name>Mg(2+)</name>
        <dbReference type="ChEBI" id="CHEBI:18420"/>
    </cofactor>
    <cofactor evidence="8">
        <name>Mn(2+)</name>
        <dbReference type="ChEBI" id="CHEBI:29035"/>
    </cofactor>
    <text evidence="8">Mg(2+). Can also accept Mn(2+).</text>
</comment>
<comment type="catalytic activity">
    <reaction evidence="8">
        <text>acetate + ATP = acetyl phosphate + ADP</text>
        <dbReference type="Rhea" id="RHEA:11352"/>
        <dbReference type="ChEBI" id="CHEBI:22191"/>
        <dbReference type="ChEBI" id="CHEBI:30089"/>
        <dbReference type="ChEBI" id="CHEBI:30616"/>
        <dbReference type="ChEBI" id="CHEBI:456216"/>
        <dbReference type="EC" id="2.7.2.1"/>
    </reaction>
</comment>
<evidence type="ECO:0000256" key="1">
    <source>
        <dbReference type="ARBA" id="ARBA00022490"/>
    </source>
</evidence>
<keyword evidence="11" id="KW-1185">Reference proteome</keyword>
<feature type="binding site" evidence="8">
    <location>
        <begin position="207"/>
        <end position="211"/>
    </location>
    <ligand>
        <name>ATP</name>
        <dbReference type="ChEBI" id="CHEBI:30616"/>
    </ligand>
</feature>
<keyword evidence="6 8" id="KW-0067">ATP-binding</keyword>
<feature type="site" description="Transition state stabilizer" evidence="8">
    <location>
        <position position="180"/>
    </location>
</feature>
<evidence type="ECO:0000256" key="2">
    <source>
        <dbReference type="ARBA" id="ARBA00022679"/>
    </source>
</evidence>
<dbReference type="PRINTS" id="PR00471">
    <property type="entry name" value="ACETATEKNASE"/>
</dbReference>
<dbReference type="GO" id="GO:0005524">
    <property type="term" value="F:ATP binding"/>
    <property type="evidence" value="ECO:0007669"/>
    <property type="project" value="UniProtKB-KW"/>
</dbReference>
<comment type="function">
    <text evidence="8">Catalyzes the formation of acetyl phosphate from acetate and ATP. Can also catalyze the reverse reaction.</text>
</comment>
<dbReference type="InterPro" id="IPR000890">
    <property type="entry name" value="Aliphatic_acid_kin_short-chain"/>
</dbReference>
<dbReference type="Proteomes" id="UP000248148">
    <property type="component" value="Unassembled WGS sequence"/>
</dbReference>
<comment type="caution">
    <text evidence="10">The sequence shown here is derived from an EMBL/GenBank/DDBJ whole genome shotgun (WGS) entry which is preliminary data.</text>
</comment>
<comment type="pathway">
    <text evidence="8">Metabolic intermediate biosynthesis; acetyl-CoA biosynthesis; acetyl-CoA from acetate: step 1/2.</text>
</comment>
<feature type="binding site" evidence="8">
    <location>
        <position position="10"/>
    </location>
    <ligand>
        <name>Mg(2+)</name>
        <dbReference type="ChEBI" id="CHEBI:18420"/>
    </ligand>
</feature>
<evidence type="ECO:0000256" key="3">
    <source>
        <dbReference type="ARBA" id="ARBA00022723"/>
    </source>
</evidence>
<reference evidence="10 11" key="1">
    <citation type="submission" date="2018-06" db="EMBL/GenBank/DDBJ databases">
        <title>Genomic Encyclopedia of Archaeal and Bacterial Type Strains, Phase II (KMG-II): from individual species to whole genera.</title>
        <authorList>
            <person name="Goeker M."/>
        </authorList>
    </citation>
    <scope>NUCLEOTIDE SEQUENCE [LARGE SCALE GENOMIC DNA]</scope>
    <source>
        <strain evidence="10 11">JCM 11668</strain>
    </source>
</reference>
<feature type="binding site" evidence="8">
    <location>
        <position position="378"/>
    </location>
    <ligand>
        <name>Mg(2+)</name>
        <dbReference type="ChEBI" id="CHEBI:18420"/>
    </ligand>
</feature>
<keyword evidence="7 8" id="KW-0460">Magnesium</keyword>
<dbReference type="GO" id="GO:0000287">
    <property type="term" value="F:magnesium ion binding"/>
    <property type="evidence" value="ECO:0007669"/>
    <property type="project" value="UniProtKB-UniRule"/>
</dbReference>
<dbReference type="EC" id="2.7.2.1" evidence="8"/>
<dbReference type="InterPro" id="IPR043129">
    <property type="entry name" value="ATPase_NBD"/>
</dbReference>
<organism evidence="10 11">
    <name type="scientific">Rhodopseudomonas faecalis</name>
    <dbReference type="NCBI Taxonomy" id="99655"/>
    <lineage>
        <taxon>Bacteria</taxon>
        <taxon>Pseudomonadati</taxon>
        <taxon>Pseudomonadota</taxon>
        <taxon>Alphaproteobacteria</taxon>
        <taxon>Hyphomicrobiales</taxon>
        <taxon>Nitrobacteraceae</taxon>
        <taxon>Rhodopseudomonas</taxon>
    </lineage>
</organism>
<feature type="binding site" evidence="8">
    <location>
        <begin position="327"/>
        <end position="331"/>
    </location>
    <ligand>
        <name>ATP</name>
        <dbReference type="ChEBI" id="CHEBI:30616"/>
    </ligand>
</feature>